<sequence>RSTGPHLHYEVHKNNSPVNPKLFMNL</sequence>
<comment type="caution">
    <text evidence="1">The sequence shown here is derived from an EMBL/GenBank/DDBJ whole genome shotgun (WGS) entry which is preliminary data.</text>
</comment>
<dbReference type="RefSeq" id="WP_375379305.1">
    <property type="nucleotide sequence ID" value="NZ_JAOVZV010000025.1"/>
</dbReference>
<evidence type="ECO:0000313" key="1">
    <source>
        <dbReference type="EMBL" id="MCX8534448.1"/>
    </source>
</evidence>
<organism evidence="1 2">
    <name type="scientific">Chryseobacterium luquanense</name>
    <dbReference type="NCBI Taxonomy" id="2983766"/>
    <lineage>
        <taxon>Bacteria</taxon>
        <taxon>Pseudomonadati</taxon>
        <taxon>Bacteroidota</taxon>
        <taxon>Flavobacteriia</taxon>
        <taxon>Flavobacteriales</taxon>
        <taxon>Weeksellaceae</taxon>
        <taxon>Chryseobacterium group</taxon>
        <taxon>Chryseobacterium</taxon>
    </lineage>
</organism>
<evidence type="ECO:0000313" key="2">
    <source>
        <dbReference type="Proteomes" id="UP001070176"/>
    </source>
</evidence>
<reference evidence="1" key="1">
    <citation type="submission" date="2022-10" db="EMBL/GenBank/DDBJ databases">
        <title>Chryseobacterium sp. nov., a novel bacterial species.</title>
        <authorList>
            <person name="Cao Y."/>
        </authorList>
    </citation>
    <scope>NUCLEOTIDE SEQUENCE</scope>
    <source>
        <strain evidence="1">KC 927</strain>
    </source>
</reference>
<accession>A0ABT3Y8E5</accession>
<dbReference type="InterPro" id="IPR011055">
    <property type="entry name" value="Dup_hybrid_motif"/>
</dbReference>
<gene>
    <name evidence="1" type="ORF">OEA66_19040</name>
</gene>
<dbReference type="Gene3D" id="2.70.70.10">
    <property type="entry name" value="Glucose Permease (Domain IIA)"/>
    <property type="match status" value="1"/>
</dbReference>
<dbReference type="EMBL" id="JAOVZV010000025">
    <property type="protein sequence ID" value="MCX8534448.1"/>
    <property type="molecule type" value="Genomic_DNA"/>
</dbReference>
<keyword evidence="2" id="KW-1185">Reference proteome</keyword>
<feature type="non-terminal residue" evidence="1">
    <location>
        <position position="1"/>
    </location>
</feature>
<dbReference type="Proteomes" id="UP001070176">
    <property type="component" value="Unassembled WGS sequence"/>
</dbReference>
<proteinExistence type="predicted"/>
<name>A0ABT3Y8E5_9FLAO</name>
<protein>
    <submittedName>
        <fullName evidence="1">M23 family metallopeptidase</fullName>
    </submittedName>
</protein>
<dbReference type="SUPFAM" id="SSF51261">
    <property type="entry name" value="Duplicated hybrid motif"/>
    <property type="match status" value="1"/>
</dbReference>